<dbReference type="CDD" id="cd06848">
    <property type="entry name" value="GCS_H"/>
    <property type="match status" value="1"/>
</dbReference>
<comment type="function">
    <text evidence="3">The glycine cleavage system catalyzes the degradation of glycine. The H protein shuttles the methylamine group of glycine from the P protein to the T protein.</text>
</comment>
<dbReference type="PROSITE" id="PS50968">
    <property type="entry name" value="BIOTINYL_LIPOYL"/>
    <property type="match status" value="1"/>
</dbReference>
<dbReference type="InterPro" id="IPR003016">
    <property type="entry name" value="2-oxoA_DH_lipoyl-BS"/>
</dbReference>
<comment type="subunit">
    <text evidence="3">The glycine cleavage system is composed of four proteins: P, T, L and H.</text>
</comment>
<dbReference type="InterPro" id="IPR033753">
    <property type="entry name" value="GCV_H/Fam206"/>
</dbReference>
<dbReference type="AlphaFoldDB" id="A0A6B2R7I6"/>
<dbReference type="GO" id="GO:0009249">
    <property type="term" value="P:protein lipoylation"/>
    <property type="evidence" value="ECO:0007669"/>
    <property type="project" value="TreeGrafter"/>
</dbReference>
<feature type="modified residue" description="N6-lipoyllysine" evidence="3 4">
    <location>
        <position position="63"/>
    </location>
</feature>
<evidence type="ECO:0000256" key="4">
    <source>
        <dbReference type="PIRSR" id="PIRSR617453-50"/>
    </source>
</evidence>
<dbReference type="Pfam" id="PF01597">
    <property type="entry name" value="GCV_H"/>
    <property type="match status" value="1"/>
</dbReference>
<name>A0A6B2R7I6_9BURK</name>
<protein>
    <recommendedName>
        <fullName evidence="3">Glycine cleavage system H protein</fullName>
    </recommendedName>
</protein>
<dbReference type="GO" id="GO:0019464">
    <property type="term" value="P:glycine decarboxylation via glycine cleavage system"/>
    <property type="evidence" value="ECO:0007669"/>
    <property type="project" value="UniProtKB-UniRule"/>
</dbReference>
<gene>
    <name evidence="3 6" type="primary">gcvH</name>
    <name evidence="6" type="ORF">G3I67_08675</name>
</gene>
<keyword evidence="2 3" id="KW-0450">Lipoyl</keyword>
<comment type="similarity">
    <text evidence="1 3">Belongs to the GcvH family.</text>
</comment>
<comment type="cofactor">
    <cofactor evidence="3">
        <name>(R)-lipoate</name>
        <dbReference type="ChEBI" id="CHEBI:83088"/>
    </cofactor>
    <text evidence="3">Binds 1 lipoyl cofactor covalently.</text>
</comment>
<evidence type="ECO:0000256" key="3">
    <source>
        <dbReference type="HAMAP-Rule" id="MF_00272"/>
    </source>
</evidence>
<dbReference type="InterPro" id="IPR000089">
    <property type="entry name" value="Biotin_lipoyl"/>
</dbReference>
<evidence type="ECO:0000259" key="5">
    <source>
        <dbReference type="PROSITE" id="PS50968"/>
    </source>
</evidence>
<dbReference type="NCBIfam" id="TIGR00527">
    <property type="entry name" value="gcvH"/>
    <property type="match status" value="1"/>
</dbReference>
<reference evidence="6" key="1">
    <citation type="submission" date="2020-02" db="EMBL/GenBank/DDBJ databases">
        <authorList>
            <person name="Chen W.-M."/>
        </authorList>
    </citation>
    <scope>NUCLEOTIDE SEQUENCE</scope>
    <source>
        <strain evidence="6">NBD-18</strain>
    </source>
</reference>
<organism evidence="6">
    <name type="scientific">Sheuella amnicola</name>
    <dbReference type="NCBI Taxonomy" id="2707330"/>
    <lineage>
        <taxon>Bacteria</taxon>
        <taxon>Pseudomonadati</taxon>
        <taxon>Pseudomonadota</taxon>
        <taxon>Betaproteobacteria</taxon>
        <taxon>Burkholderiales</taxon>
        <taxon>Alcaligenaceae</taxon>
        <taxon>Sheuella</taxon>
    </lineage>
</organism>
<accession>A0A6B2R7I6</accession>
<dbReference type="Gene3D" id="2.40.50.100">
    <property type="match status" value="1"/>
</dbReference>
<dbReference type="InterPro" id="IPR002930">
    <property type="entry name" value="GCV_H"/>
</dbReference>
<evidence type="ECO:0000256" key="1">
    <source>
        <dbReference type="ARBA" id="ARBA00009249"/>
    </source>
</evidence>
<proteinExistence type="inferred from homology"/>
<evidence type="ECO:0000256" key="2">
    <source>
        <dbReference type="ARBA" id="ARBA00022823"/>
    </source>
</evidence>
<evidence type="ECO:0000313" key="6">
    <source>
        <dbReference type="EMBL" id="NDY83305.1"/>
    </source>
</evidence>
<dbReference type="NCBIfam" id="NF002270">
    <property type="entry name" value="PRK01202.1"/>
    <property type="match status" value="1"/>
</dbReference>
<dbReference type="SUPFAM" id="SSF51230">
    <property type="entry name" value="Single hybrid motif"/>
    <property type="match status" value="1"/>
</dbReference>
<dbReference type="PANTHER" id="PTHR11715">
    <property type="entry name" value="GLYCINE CLEAVAGE SYSTEM H PROTEIN"/>
    <property type="match status" value="1"/>
</dbReference>
<dbReference type="HAMAP" id="MF_00272">
    <property type="entry name" value="GcvH"/>
    <property type="match status" value="1"/>
</dbReference>
<dbReference type="RefSeq" id="WP_163654355.1">
    <property type="nucleotide sequence ID" value="NZ_JAAGRN010000005.1"/>
</dbReference>
<dbReference type="InterPro" id="IPR011053">
    <property type="entry name" value="Single_hybrid_motif"/>
</dbReference>
<dbReference type="GO" id="GO:0005829">
    <property type="term" value="C:cytosol"/>
    <property type="evidence" value="ECO:0007669"/>
    <property type="project" value="TreeGrafter"/>
</dbReference>
<dbReference type="GO" id="GO:0005960">
    <property type="term" value="C:glycine cleavage complex"/>
    <property type="evidence" value="ECO:0007669"/>
    <property type="project" value="InterPro"/>
</dbReference>
<feature type="domain" description="Lipoyl-binding" evidence="5">
    <location>
        <begin position="22"/>
        <end position="103"/>
    </location>
</feature>
<comment type="caution">
    <text evidence="6">The sequence shown here is derived from an EMBL/GenBank/DDBJ whole genome shotgun (WGS) entry which is preliminary data.</text>
</comment>
<dbReference type="PROSITE" id="PS00189">
    <property type="entry name" value="LIPOYL"/>
    <property type="match status" value="1"/>
</dbReference>
<dbReference type="EMBL" id="JAAGRN010000005">
    <property type="protein sequence ID" value="NDY83305.1"/>
    <property type="molecule type" value="Genomic_DNA"/>
</dbReference>
<dbReference type="PANTHER" id="PTHR11715:SF3">
    <property type="entry name" value="GLYCINE CLEAVAGE SYSTEM H PROTEIN-RELATED"/>
    <property type="match status" value="1"/>
</dbReference>
<sequence length="126" mass="13249">MSIPNDRKYVSSHEWIKADGDVMQVGITGPAQEQLGDLVFVGDVRVGANLAAAETAGVVESVKAASDIYAPVAGEIVAFNESLNDAPDQINSDPYGTWIFKIKPVNAADINGLLDADGYQRVADAG</sequence>
<dbReference type="InterPro" id="IPR017453">
    <property type="entry name" value="GCV_H_sub"/>
</dbReference>